<dbReference type="Proteomes" id="UP001159042">
    <property type="component" value="Unassembled WGS sequence"/>
</dbReference>
<gene>
    <name evidence="1" type="ORF">NQ315_006010</name>
</gene>
<dbReference type="GO" id="GO:0034587">
    <property type="term" value="P:piRNA processing"/>
    <property type="evidence" value="ECO:0007669"/>
    <property type="project" value="TreeGrafter"/>
</dbReference>
<dbReference type="PANTHER" id="PTHR46628:SF1">
    <property type="entry name" value="PIRNA BIOGENESIS PROTEIN EXD1"/>
    <property type="match status" value="1"/>
</dbReference>
<dbReference type="InterPro" id="IPR012337">
    <property type="entry name" value="RNaseH-like_sf"/>
</dbReference>
<dbReference type="GO" id="GO:1990923">
    <property type="term" value="C:PET complex"/>
    <property type="evidence" value="ECO:0007669"/>
    <property type="project" value="TreeGrafter"/>
</dbReference>
<organism evidence="1 2">
    <name type="scientific">Exocentrus adspersus</name>
    <dbReference type="NCBI Taxonomy" id="1586481"/>
    <lineage>
        <taxon>Eukaryota</taxon>
        <taxon>Metazoa</taxon>
        <taxon>Ecdysozoa</taxon>
        <taxon>Arthropoda</taxon>
        <taxon>Hexapoda</taxon>
        <taxon>Insecta</taxon>
        <taxon>Pterygota</taxon>
        <taxon>Neoptera</taxon>
        <taxon>Endopterygota</taxon>
        <taxon>Coleoptera</taxon>
        <taxon>Polyphaga</taxon>
        <taxon>Cucujiformia</taxon>
        <taxon>Chrysomeloidea</taxon>
        <taxon>Cerambycidae</taxon>
        <taxon>Lamiinae</taxon>
        <taxon>Acanthocinini</taxon>
        <taxon>Exocentrus</taxon>
    </lineage>
</organism>
<comment type="caution">
    <text evidence="1">The sequence shown here is derived from an EMBL/GenBank/DDBJ whole genome shotgun (WGS) entry which is preliminary data.</text>
</comment>
<evidence type="ECO:0000313" key="2">
    <source>
        <dbReference type="Proteomes" id="UP001159042"/>
    </source>
</evidence>
<proteinExistence type="predicted"/>
<dbReference type="AlphaFoldDB" id="A0AAV8V763"/>
<dbReference type="PANTHER" id="PTHR46628">
    <property type="entry name" value="PIRNA BIOGENESIS PROTEIN EXD1"/>
    <property type="match status" value="1"/>
</dbReference>
<sequence>MEDAYDLLYKCGDRLILKLNTEQVFEGDYNTGGKHRLDLINVKQHHNKNELSGIYSFYRNEIMSISKLSSETEDKIDQNYFDSIEKLDEAETVGIACVGLDMPRLLAVSSWEEIYLFDLMSVKIGEFYPELKNILELKCFNFPPSLLKEAVTVTSKDWVDRPLNEEQMYLCSQLVAYLIPLKQYMKKILLSSVYKAIDDAHHLYYDHMDDYVFLSMVQRNEVPKELDDVIPLIPNSDI</sequence>
<protein>
    <recommendedName>
        <fullName evidence="3">3'-5' exonuclease domain-containing protein</fullName>
    </recommendedName>
</protein>
<dbReference type="SUPFAM" id="SSF53098">
    <property type="entry name" value="Ribonuclease H-like"/>
    <property type="match status" value="1"/>
</dbReference>
<reference evidence="1 2" key="1">
    <citation type="journal article" date="2023" name="Insect Mol. Biol.">
        <title>Genome sequencing provides insights into the evolution of gene families encoding plant cell wall-degrading enzymes in longhorned beetles.</title>
        <authorList>
            <person name="Shin N.R."/>
            <person name="Okamura Y."/>
            <person name="Kirsch R."/>
            <person name="Pauchet Y."/>
        </authorList>
    </citation>
    <scope>NUCLEOTIDE SEQUENCE [LARGE SCALE GENOMIC DNA]</scope>
    <source>
        <strain evidence="1">EAD_L_NR</strain>
    </source>
</reference>
<dbReference type="InterPro" id="IPR052144">
    <property type="entry name" value="piRNA_biogenesis_EXD1"/>
</dbReference>
<accession>A0AAV8V763</accession>
<dbReference type="EMBL" id="JANEYG010000373">
    <property type="protein sequence ID" value="KAJ8910006.1"/>
    <property type="molecule type" value="Genomic_DNA"/>
</dbReference>
<name>A0AAV8V763_9CUCU</name>
<keyword evidence="2" id="KW-1185">Reference proteome</keyword>
<evidence type="ECO:0000313" key="1">
    <source>
        <dbReference type="EMBL" id="KAJ8910006.1"/>
    </source>
</evidence>
<evidence type="ECO:0008006" key="3">
    <source>
        <dbReference type="Google" id="ProtNLM"/>
    </source>
</evidence>